<keyword evidence="2" id="KW-1133">Transmembrane helix</keyword>
<dbReference type="InterPro" id="IPR050300">
    <property type="entry name" value="GDXG_lipolytic_enzyme"/>
</dbReference>
<organism evidence="4 5">
    <name type="scientific">Mycolicibacterium elephantis</name>
    <dbReference type="NCBI Taxonomy" id="81858"/>
    <lineage>
        <taxon>Bacteria</taxon>
        <taxon>Bacillati</taxon>
        <taxon>Actinomycetota</taxon>
        <taxon>Actinomycetes</taxon>
        <taxon>Mycobacteriales</taxon>
        <taxon>Mycobacteriaceae</taxon>
        <taxon>Mycolicibacterium</taxon>
    </lineage>
</organism>
<dbReference type="InterPro" id="IPR049492">
    <property type="entry name" value="BD-FAE-like_dom"/>
</dbReference>
<dbReference type="OrthoDB" id="255603at2"/>
<name>A0A1A0QD78_9MYCO</name>
<comment type="caution">
    <text evidence="4">The sequence shown here is derived from an EMBL/GenBank/DDBJ whole genome shotgun (WGS) entry which is preliminary data.</text>
</comment>
<dbReference type="STRING" id="81858.BST23_18465"/>
<dbReference type="InterPro" id="IPR029058">
    <property type="entry name" value="AB_hydrolase_fold"/>
</dbReference>
<accession>A0A1A0QD78</accession>
<keyword evidence="1" id="KW-0378">Hydrolase</keyword>
<reference evidence="4 5" key="1">
    <citation type="submission" date="2017-02" db="EMBL/GenBank/DDBJ databases">
        <title>The new phylogeny of genus Mycobacterium.</title>
        <authorList>
            <person name="Tortoli E."/>
            <person name="Trovato A."/>
            <person name="Cirillo D.M."/>
        </authorList>
    </citation>
    <scope>NUCLEOTIDE SEQUENCE [LARGE SCALE GENOMIC DNA]</scope>
    <source>
        <strain evidence="4 5">FI-09383</strain>
    </source>
</reference>
<evidence type="ECO:0000313" key="5">
    <source>
        <dbReference type="Proteomes" id="UP000192772"/>
    </source>
</evidence>
<accession>A0A1X0CTB3</accession>
<dbReference type="GO" id="GO:0016787">
    <property type="term" value="F:hydrolase activity"/>
    <property type="evidence" value="ECO:0007669"/>
    <property type="project" value="UniProtKB-KW"/>
</dbReference>
<dbReference type="SUPFAM" id="SSF53474">
    <property type="entry name" value="alpha/beta-Hydrolases"/>
    <property type="match status" value="1"/>
</dbReference>
<dbReference type="Pfam" id="PF20434">
    <property type="entry name" value="BD-FAE"/>
    <property type="match status" value="1"/>
</dbReference>
<sequence length="386" mass="40248">MIAYVVAVPLVVVAALGVAGTLLNDVPYVGLATAFVPWFVVWLIVAAAVGAVLAGYRWWRGRGRFAATLTVTAVLALVGASFITTRMTTAVQAAGADIDLVDMFGIGPAESAPPDAEATYATFEGEPLQVSVYRPAGSTQASRAPVLVYIHGGGWVAGDRHSRSTDLRWLADQGWLTISVGYPLSSNDRHLADVTQSQLGCALAWVAANAHRYGGDPARLSLAGHSAGGNLAVNTAYLAAAGTLPSSCGGRIPAVHAVSVMYPALDPAGMYHNPDPVLGSFARDMVGAYTGGSPEQFPERYQRISSAGHITAAAPPTLIIVPAADHLVPVAGTYRFAEQAAAAGVDVDVVTVPYADHVFDARPGSLGRQAFRQLTARWLRDHGQGP</sequence>
<feature type="transmembrane region" description="Helical" evidence="2">
    <location>
        <begin position="65"/>
        <end position="83"/>
    </location>
</feature>
<dbReference type="Gene3D" id="3.40.50.1820">
    <property type="entry name" value="alpha/beta hydrolase"/>
    <property type="match status" value="1"/>
</dbReference>
<dbReference type="Proteomes" id="UP000192772">
    <property type="component" value="Unassembled WGS sequence"/>
</dbReference>
<keyword evidence="2" id="KW-0812">Transmembrane</keyword>
<feature type="transmembrane region" description="Helical" evidence="2">
    <location>
        <begin position="35"/>
        <end position="58"/>
    </location>
</feature>
<evidence type="ECO:0000256" key="2">
    <source>
        <dbReference type="SAM" id="Phobius"/>
    </source>
</evidence>
<proteinExistence type="predicted"/>
<keyword evidence="2" id="KW-0472">Membrane</keyword>
<feature type="domain" description="BD-FAE-like" evidence="3">
    <location>
        <begin position="132"/>
        <end position="337"/>
    </location>
</feature>
<evidence type="ECO:0000259" key="3">
    <source>
        <dbReference type="Pfam" id="PF20434"/>
    </source>
</evidence>
<gene>
    <name evidence="4" type="ORF">BST23_18465</name>
</gene>
<dbReference type="PANTHER" id="PTHR48081">
    <property type="entry name" value="AB HYDROLASE SUPERFAMILY PROTEIN C4A8.06C"/>
    <property type="match status" value="1"/>
</dbReference>
<evidence type="ECO:0000313" key="4">
    <source>
        <dbReference type="EMBL" id="ORA63328.1"/>
    </source>
</evidence>
<evidence type="ECO:0000256" key="1">
    <source>
        <dbReference type="ARBA" id="ARBA00022801"/>
    </source>
</evidence>
<protein>
    <recommendedName>
        <fullName evidence="3">BD-FAE-like domain-containing protein</fullName>
    </recommendedName>
</protein>
<dbReference type="EMBL" id="MVHP01000023">
    <property type="protein sequence ID" value="ORA63328.1"/>
    <property type="molecule type" value="Genomic_DNA"/>
</dbReference>
<dbReference type="AlphaFoldDB" id="A0A1A0QD78"/>
<dbReference type="RefSeq" id="WP_052761650.1">
    <property type="nucleotide sequence ID" value="NZ_LBNO01000124.1"/>
</dbReference>